<protein>
    <submittedName>
        <fullName evidence="1">Uncharacterized protein</fullName>
    </submittedName>
</protein>
<dbReference type="EMBL" id="JACXVP010000009">
    <property type="protein sequence ID" value="KAG5583698.1"/>
    <property type="molecule type" value="Genomic_DNA"/>
</dbReference>
<proteinExistence type="predicted"/>
<dbReference type="AlphaFoldDB" id="A0A9J5X757"/>
<evidence type="ECO:0000313" key="1">
    <source>
        <dbReference type="EMBL" id="KAG5583698.1"/>
    </source>
</evidence>
<gene>
    <name evidence="1" type="ORF">H5410_044132</name>
</gene>
<sequence>MVVLGCNSTPRLSHDNFVLKCTLPLALIAEVACTCGAMSQWGMSSQKTVNCPIRIMSRQGGPESFIIYSDVLQQ</sequence>
<comment type="caution">
    <text evidence="1">The sequence shown here is derived from an EMBL/GenBank/DDBJ whole genome shotgun (WGS) entry which is preliminary data.</text>
</comment>
<evidence type="ECO:0000313" key="2">
    <source>
        <dbReference type="Proteomes" id="UP000824120"/>
    </source>
</evidence>
<dbReference type="Proteomes" id="UP000824120">
    <property type="component" value="Chromosome 9"/>
</dbReference>
<accession>A0A9J5X757</accession>
<name>A0A9J5X757_SOLCO</name>
<reference evidence="1 2" key="1">
    <citation type="submission" date="2020-09" db="EMBL/GenBank/DDBJ databases">
        <title>De no assembly of potato wild relative species, Solanum commersonii.</title>
        <authorList>
            <person name="Cho K."/>
        </authorList>
    </citation>
    <scope>NUCLEOTIDE SEQUENCE [LARGE SCALE GENOMIC DNA]</scope>
    <source>
        <strain evidence="1">LZ3.2</strain>
        <tissue evidence="1">Leaf</tissue>
    </source>
</reference>
<organism evidence="1 2">
    <name type="scientific">Solanum commersonii</name>
    <name type="common">Commerson's wild potato</name>
    <name type="synonym">Commerson's nightshade</name>
    <dbReference type="NCBI Taxonomy" id="4109"/>
    <lineage>
        <taxon>Eukaryota</taxon>
        <taxon>Viridiplantae</taxon>
        <taxon>Streptophyta</taxon>
        <taxon>Embryophyta</taxon>
        <taxon>Tracheophyta</taxon>
        <taxon>Spermatophyta</taxon>
        <taxon>Magnoliopsida</taxon>
        <taxon>eudicotyledons</taxon>
        <taxon>Gunneridae</taxon>
        <taxon>Pentapetalae</taxon>
        <taxon>asterids</taxon>
        <taxon>lamiids</taxon>
        <taxon>Solanales</taxon>
        <taxon>Solanaceae</taxon>
        <taxon>Solanoideae</taxon>
        <taxon>Solaneae</taxon>
        <taxon>Solanum</taxon>
    </lineage>
</organism>
<keyword evidence="2" id="KW-1185">Reference proteome</keyword>